<dbReference type="PANTHER" id="PTHR35565:SF3">
    <property type="entry name" value="TYPE VI SECRETION SYSTEM SHEATH PROTEIN TSSC1"/>
    <property type="match status" value="1"/>
</dbReference>
<comment type="caution">
    <text evidence="3">The sequence shown here is derived from an EMBL/GenBank/DDBJ whole genome shotgun (WGS) entry which is preliminary data.</text>
</comment>
<feature type="domain" description="TssC1 C-terminal" evidence="2">
    <location>
        <begin position="403"/>
        <end position="512"/>
    </location>
</feature>
<gene>
    <name evidence="3" type="ORF">E9232_004171</name>
</gene>
<evidence type="ECO:0000313" key="4">
    <source>
        <dbReference type="Proteomes" id="UP001262410"/>
    </source>
</evidence>
<dbReference type="Pfam" id="PF05943">
    <property type="entry name" value="VipB"/>
    <property type="match status" value="1"/>
</dbReference>
<dbReference type="InterPro" id="IPR044032">
    <property type="entry name" value="TssC1_C"/>
</dbReference>
<protein>
    <submittedName>
        <fullName evidence="3">Type VI secretion system protein ImpD/type VI secretion system protein ImpC</fullName>
    </submittedName>
</protein>
<organism evidence="3 4">
    <name type="scientific">Inquilinus ginsengisoli</name>
    <dbReference type="NCBI Taxonomy" id="363840"/>
    <lineage>
        <taxon>Bacteria</taxon>
        <taxon>Pseudomonadati</taxon>
        <taxon>Pseudomonadota</taxon>
        <taxon>Alphaproteobacteria</taxon>
        <taxon>Rhodospirillales</taxon>
        <taxon>Rhodospirillaceae</taxon>
        <taxon>Inquilinus</taxon>
    </lineage>
</organism>
<sequence length="520" mass="57051">MSEALQLQGEVEVPRPGPRPLRAEVLAGRIGTAGGGSTASRLAVFLRQDPGALASWFGAPLARQLQRDPDRLRALLDRDIVAIDALISAQLDEILHHPRLQRLEGSWRGLAWMVEGFDPTSRLKTRLLSASWQELNRDIAKASEFDQSALFRLIYENEFGTAGGEPFGLMVVDHELRHMPDRRRPGDAAPVDDVFVLSALASIAAAAFMPIVTAAAPALLGVDRFEELALSNDVTAAVRDDDHARWRGLAMREDTRFLCVTLPRVLARPRWRPDAARDGLRYEEHAPEARHRTWSVACYAFAATVGRAQALHNWPADVRGVSADRVGGGLVLDLPTEPFTLGPETVWDRPSPDIAWTDRQERDLVAAGLMPLNTLPYGEAVFAAVHSLQTRPTDPPGRDPTAATANRRLSAQINAMLCVSRFAHYIKIMGREMTGSSLTASEVERRLQTWLSGYTNASLNAGADSRARHPLVSSSIKVHELEGKPGSFGCVIHLQPYYQLDDVSAVFRLVTGLSPQDAKS</sequence>
<proteinExistence type="predicted"/>
<evidence type="ECO:0000259" key="2">
    <source>
        <dbReference type="Pfam" id="PF18945"/>
    </source>
</evidence>
<accession>A0ABU1JSP7</accession>
<dbReference type="Proteomes" id="UP001262410">
    <property type="component" value="Unassembled WGS sequence"/>
</dbReference>
<name>A0ABU1JSP7_9PROT</name>
<dbReference type="PANTHER" id="PTHR35565">
    <property type="entry name" value="CYTOPLASMIC PROTEIN-RELATED"/>
    <property type="match status" value="1"/>
</dbReference>
<reference evidence="3 4" key="1">
    <citation type="submission" date="2023-07" db="EMBL/GenBank/DDBJ databases">
        <title>Sorghum-associated microbial communities from plants grown in Nebraska, USA.</title>
        <authorList>
            <person name="Schachtman D."/>
        </authorList>
    </citation>
    <scope>NUCLEOTIDE SEQUENCE [LARGE SCALE GENOMIC DNA]</scope>
    <source>
        <strain evidence="3 4">584</strain>
    </source>
</reference>
<keyword evidence="4" id="KW-1185">Reference proteome</keyword>
<dbReference type="NCBIfam" id="TIGR03355">
    <property type="entry name" value="VI_chp_2"/>
    <property type="match status" value="1"/>
</dbReference>
<dbReference type="InterPro" id="IPR010269">
    <property type="entry name" value="T6SS_TssC-like"/>
</dbReference>
<feature type="domain" description="TssC1 N-terminal" evidence="1">
    <location>
        <begin position="77"/>
        <end position="389"/>
    </location>
</feature>
<dbReference type="RefSeq" id="WP_309797027.1">
    <property type="nucleotide sequence ID" value="NZ_JAVDPW010000007.1"/>
</dbReference>
<dbReference type="InterPro" id="IPR044031">
    <property type="entry name" value="TssC1_N"/>
</dbReference>
<evidence type="ECO:0000313" key="3">
    <source>
        <dbReference type="EMBL" id="MDR6291637.1"/>
    </source>
</evidence>
<dbReference type="Pfam" id="PF18945">
    <property type="entry name" value="VipB_2"/>
    <property type="match status" value="1"/>
</dbReference>
<dbReference type="EMBL" id="JAVDPW010000007">
    <property type="protein sequence ID" value="MDR6291637.1"/>
    <property type="molecule type" value="Genomic_DNA"/>
</dbReference>
<evidence type="ECO:0000259" key="1">
    <source>
        <dbReference type="Pfam" id="PF05943"/>
    </source>
</evidence>